<dbReference type="EMBL" id="MN125756">
    <property type="protein sequence ID" value="QDO16223.1"/>
    <property type="molecule type" value="mRNA"/>
</dbReference>
<dbReference type="Gene3D" id="1.10.340.30">
    <property type="entry name" value="Hypothetical protein, domain 2"/>
    <property type="match status" value="1"/>
</dbReference>
<evidence type="ECO:0000313" key="6">
    <source>
        <dbReference type="EMBL" id="QDO16223.1"/>
    </source>
</evidence>
<feature type="compositionally biased region" description="Low complexity" evidence="5">
    <location>
        <begin position="106"/>
        <end position="115"/>
    </location>
</feature>
<dbReference type="AlphaFoldDB" id="A0A516AFY3"/>
<accession>A0A516AFY3</accession>
<keyword evidence="3" id="KW-0234">DNA repair</keyword>
<reference evidence="6" key="1">
    <citation type="journal article" date="2019" name="Microorganisms">
        <title>DNA Damage Response Pathways in Dinoflagellates.</title>
        <authorList>
            <person name="Li C."/>
            <person name="Wong J."/>
        </authorList>
    </citation>
    <scope>NUCLEOTIDE SEQUENCE</scope>
</reference>
<dbReference type="GO" id="GO:0000703">
    <property type="term" value="F:oxidized pyrimidine nucleobase lesion DNA N-glycosylase activity"/>
    <property type="evidence" value="ECO:0007669"/>
    <property type="project" value="TreeGrafter"/>
</dbReference>
<feature type="region of interest" description="Disordered" evidence="5">
    <location>
        <begin position="48"/>
        <end position="177"/>
    </location>
</feature>
<dbReference type="GO" id="GO:0006289">
    <property type="term" value="P:nucleotide-excision repair"/>
    <property type="evidence" value="ECO:0007669"/>
    <property type="project" value="TreeGrafter"/>
</dbReference>
<dbReference type="GO" id="GO:0006285">
    <property type="term" value="P:base-excision repair, AP site formation"/>
    <property type="evidence" value="ECO:0007669"/>
    <property type="project" value="TreeGrafter"/>
</dbReference>
<feature type="region of interest" description="Disordered" evidence="5">
    <location>
        <begin position="198"/>
        <end position="262"/>
    </location>
</feature>
<keyword evidence="1" id="KW-0227">DNA damage</keyword>
<evidence type="ECO:0000256" key="5">
    <source>
        <dbReference type="SAM" id="MobiDB-lite"/>
    </source>
</evidence>
<feature type="compositionally biased region" description="Low complexity" evidence="5">
    <location>
        <begin position="215"/>
        <end position="233"/>
    </location>
</feature>
<dbReference type="PANTHER" id="PTHR43286">
    <property type="entry name" value="ENDONUCLEASE III-LIKE PROTEIN 1"/>
    <property type="match status" value="1"/>
</dbReference>
<keyword evidence="6" id="KW-0255">Endonuclease</keyword>
<evidence type="ECO:0000256" key="4">
    <source>
        <dbReference type="ARBA" id="ARBA00023295"/>
    </source>
</evidence>
<evidence type="ECO:0000256" key="1">
    <source>
        <dbReference type="ARBA" id="ARBA00022763"/>
    </source>
</evidence>
<name>A0A516AFY3_LINPO</name>
<evidence type="ECO:0000256" key="2">
    <source>
        <dbReference type="ARBA" id="ARBA00022801"/>
    </source>
</evidence>
<evidence type="ECO:0000256" key="3">
    <source>
        <dbReference type="ARBA" id="ARBA00023204"/>
    </source>
</evidence>
<feature type="compositionally biased region" description="Gly residues" evidence="5">
    <location>
        <begin position="78"/>
        <end position="97"/>
    </location>
</feature>
<keyword evidence="4" id="KW-0326">Glycosidase</keyword>
<keyword evidence="6" id="KW-0540">Nuclease</keyword>
<dbReference type="GO" id="GO:0003906">
    <property type="term" value="F:DNA-(apurinic or apyrimidinic site) endonuclease activity"/>
    <property type="evidence" value="ECO:0007669"/>
    <property type="project" value="TreeGrafter"/>
</dbReference>
<dbReference type="PANTHER" id="PTHR43286:SF1">
    <property type="entry name" value="ENDONUCLEASE III-LIKE PROTEIN 1"/>
    <property type="match status" value="1"/>
</dbReference>
<proteinExistence type="evidence at transcript level"/>
<dbReference type="InterPro" id="IPR011257">
    <property type="entry name" value="DNA_glycosylase"/>
</dbReference>
<dbReference type="GO" id="GO:0005634">
    <property type="term" value="C:nucleus"/>
    <property type="evidence" value="ECO:0007669"/>
    <property type="project" value="TreeGrafter"/>
</dbReference>
<keyword evidence="2" id="KW-0378">Hydrolase</keyword>
<sequence>MTSKRPPPQSIAQGFVKLFTPATRCRAIPGTGVLAISDSDAEVEVLSDASQELRRGGEAAQPVACAASDGPVAAEPGAQGGDAGIGTGDSGGDGSKGGAVPEDDAPVAAAGADVALQASTSGGHSSAAVADTQDALSPPVSGGGDVVTIADEDGAVPGPPPCRAAGEMLPAGTGPREAPVAAREGLFEEFSFGRPSVAHELPRCQGPDTPPPAARGPQRAASDCSTPPLLGRRAGPRRPRAPQCSGRDAGQEVAAAVPEEDREQTARKWRALAGPAPSPGALRLQLLVAAIIHPKASEAVVGACMAKLRAWADGGLSAERLAAAGPQNLERLWDGLHWHKVKAGRVVAAASALEARWGGQVPTRREELITLPGIGPKLADLLAFVIETLAPVSP</sequence>
<dbReference type="SUPFAM" id="SSF48150">
    <property type="entry name" value="DNA-glycosylase"/>
    <property type="match status" value="1"/>
</dbReference>
<organism evidence="6">
    <name type="scientific">Lingulaulax polyedra</name>
    <name type="common">Dinoflagellate</name>
    <name type="synonym">Lingulodinium polyedra</name>
    <dbReference type="NCBI Taxonomy" id="160621"/>
    <lineage>
        <taxon>Eukaryota</taxon>
        <taxon>Sar</taxon>
        <taxon>Alveolata</taxon>
        <taxon>Dinophyceae</taxon>
        <taxon>Gonyaulacales</taxon>
        <taxon>Lingulodiniaceae</taxon>
        <taxon>Lingulaulax</taxon>
    </lineage>
</organism>
<protein>
    <submittedName>
        <fullName evidence="6">Endonuclease III-like protein 1</fullName>
    </submittedName>
</protein>